<dbReference type="InterPro" id="IPR007757">
    <property type="entry name" value="MT-A70-like"/>
</dbReference>
<proteinExistence type="inferred from homology"/>
<accession>A0A518H9T5</accession>
<dbReference type="EMBL" id="CP036426">
    <property type="protein sequence ID" value="QDV37618.1"/>
    <property type="molecule type" value="Genomic_DNA"/>
</dbReference>
<keyword evidence="3" id="KW-1185">Reference proteome</keyword>
<dbReference type="PROSITE" id="PS51143">
    <property type="entry name" value="MT_A70"/>
    <property type="match status" value="1"/>
</dbReference>
<evidence type="ECO:0000313" key="2">
    <source>
        <dbReference type="EMBL" id="QDV37618.1"/>
    </source>
</evidence>
<evidence type="ECO:0000256" key="1">
    <source>
        <dbReference type="PROSITE-ProRule" id="PRU00489"/>
    </source>
</evidence>
<organism evidence="2 3">
    <name type="scientific">Tautonia plasticadhaerens</name>
    <dbReference type="NCBI Taxonomy" id="2527974"/>
    <lineage>
        <taxon>Bacteria</taxon>
        <taxon>Pseudomonadati</taxon>
        <taxon>Planctomycetota</taxon>
        <taxon>Planctomycetia</taxon>
        <taxon>Isosphaerales</taxon>
        <taxon>Isosphaeraceae</taxon>
        <taxon>Tautonia</taxon>
    </lineage>
</organism>
<sequence>MKTGHWIRSATEHVLSAVRGRQRLLGPTMPTLVLHRGLPHSVKPECFYQMVEEQTPGPYLELFARRRRAGWDDWGDEVESTVRLGS</sequence>
<dbReference type="Proteomes" id="UP000317835">
    <property type="component" value="Chromosome"/>
</dbReference>
<name>A0A518H9T5_9BACT</name>
<comment type="similarity">
    <text evidence="1">Belongs to the MT-A70-like family.</text>
</comment>
<protein>
    <submittedName>
        <fullName evidence="2">Uncharacterized protein</fullName>
    </submittedName>
</protein>
<dbReference type="KEGG" id="tpla:ElP_55590"/>
<gene>
    <name evidence="2" type="ORF">ElP_55590</name>
</gene>
<dbReference type="Pfam" id="PF05063">
    <property type="entry name" value="MT-A70"/>
    <property type="match status" value="1"/>
</dbReference>
<dbReference type="AlphaFoldDB" id="A0A518H9T5"/>
<reference evidence="2 3" key="1">
    <citation type="submission" date="2019-02" db="EMBL/GenBank/DDBJ databases">
        <title>Deep-cultivation of Planctomycetes and their phenomic and genomic characterization uncovers novel biology.</title>
        <authorList>
            <person name="Wiegand S."/>
            <person name="Jogler M."/>
            <person name="Boedeker C."/>
            <person name="Pinto D."/>
            <person name="Vollmers J."/>
            <person name="Rivas-Marin E."/>
            <person name="Kohn T."/>
            <person name="Peeters S.H."/>
            <person name="Heuer A."/>
            <person name="Rast P."/>
            <person name="Oberbeckmann S."/>
            <person name="Bunk B."/>
            <person name="Jeske O."/>
            <person name="Meyerdierks A."/>
            <person name="Storesund J.E."/>
            <person name="Kallscheuer N."/>
            <person name="Luecker S."/>
            <person name="Lage O.M."/>
            <person name="Pohl T."/>
            <person name="Merkel B.J."/>
            <person name="Hornburger P."/>
            <person name="Mueller R.-W."/>
            <person name="Bruemmer F."/>
            <person name="Labrenz M."/>
            <person name="Spormann A.M."/>
            <person name="Op den Camp H."/>
            <person name="Overmann J."/>
            <person name="Amann R."/>
            <person name="Jetten M.S.M."/>
            <person name="Mascher T."/>
            <person name="Medema M.H."/>
            <person name="Devos D.P."/>
            <person name="Kaster A.-K."/>
            <person name="Ovreas L."/>
            <person name="Rohde M."/>
            <person name="Galperin M.Y."/>
            <person name="Jogler C."/>
        </authorList>
    </citation>
    <scope>NUCLEOTIDE SEQUENCE [LARGE SCALE GENOMIC DNA]</scope>
    <source>
        <strain evidence="2 3">ElP</strain>
    </source>
</reference>
<evidence type="ECO:0000313" key="3">
    <source>
        <dbReference type="Proteomes" id="UP000317835"/>
    </source>
</evidence>